<accession>A0A1C6RKG7</accession>
<dbReference type="AlphaFoldDB" id="A0A1C6RKG7"/>
<dbReference type="STRING" id="47866.GA0074694_2088"/>
<protein>
    <recommendedName>
        <fullName evidence="3">REase AHJR-like domain-containing protein</fullName>
    </recommendedName>
</protein>
<organism evidence="1 2">
    <name type="scientific">Micromonospora inyonensis</name>
    <dbReference type="NCBI Taxonomy" id="47866"/>
    <lineage>
        <taxon>Bacteria</taxon>
        <taxon>Bacillati</taxon>
        <taxon>Actinomycetota</taxon>
        <taxon>Actinomycetes</taxon>
        <taxon>Micromonosporales</taxon>
        <taxon>Micromonosporaceae</taxon>
        <taxon>Micromonospora</taxon>
    </lineage>
</organism>
<evidence type="ECO:0000313" key="2">
    <source>
        <dbReference type="Proteomes" id="UP000198906"/>
    </source>
</evidence>
<dbReference type="EMBL" id="FMHU01000001">
    <property type="protein sequence ID" value="SCL17661.1"/>
    <property type="molecule type" value="Genomic_DNA"/>
</dbReference>
<sequence length="285" mass="32013">MSPKRRANLFANRLQHVVEELRLAGWTVTIEDRTLPSGLVADFVARRGDEMLIGEIASRDTVEHDALQQLARLAEGIPNARLQVYWLGDLAESPPLPDNVEQFAVEAVRIYPHSARGSFLLAWAALEAAITHFSLESILQESRAGFLPWQALGQLCSLGHVDEADFSRLTHLRRVRHEIAHQGSPIEPSNEDVSFLVDIAKRMASGQYFSVDDMVSWFLDAYEDPANQLPYDGAEGGYQYQGDGPYDADEVLREEFPHASEHSIREAARILNGISVDWIQKPNRR</sequence>
<dbReference type="Proteomes" id="UP000198906">
    <property type="component" value="Unassembled WGS sequence"/>
</dbReference>
<gene>
    <name evidence="1" type="ORF">GA0074694_2088</name>
</gene>
<name>A0A1C6RKG7_9ACTN</name>
<proteinExistence type="predicted"/>
<evidence type="ECO:0000313" key="1">
    <source>
        <dbReference type="EMBL" id="SCL17661.1"/>
    </source>
</evidence>
<keyword evidence="2" id="KW-1185">Reference proteome</keyword>
<dbReference type="RefSeq" id="WP_141714025.1">
    <property type="nucleotide sequence ID" value="NZ_FMHU01000001.1"/>
</dbReference>
<reference evidence="2" key="1">
    <citation type="submission" date="2016-06" db="EMBL/GenBank/DDBJ databases">
        <authorList>
            <person name="Varghese N."/>
        </authorList>
    </citation>
    <scope>NUCLEOTIDE SEQUENCE [LARGE SCALE GENOMIC DNA]</scope>
    <source>
        <strain evidence="2">DSM 46123</strain>
    </source>
</reference>
<evidence type="ECO:0008006" key="3">
    <source>
        <dbReference type="Google" id="ProtNLM"/>
    </source>
</evidence>